<evidence type="ECO:0000259" key="6">
    <source>
        <dbReference type="Pfam" id="PF02631"/>
    </source>
</evidence>
<dbReference type="AlphaFoldDB" id="A0A9D2K698"/>
<comment type="function">
    <text evidence="5">Modulates RecA activity.</text>
</comment>
<feature type="domain" description="RecX first three-helical" evidence="8">
    <location>
        <begin position="59"/>
        <end position="97"/>
    </location>
</feature>
<evidence type="ECO:0000256" key="1">
    <source>
        <dbReference type="ARBA" id="ARBA00004496"/>
    </source>
</evidence>
<dbReference type="PANTHER" id="PTHR33602">
    <property type="entry name" value="REGULATORY PROTEIN RECX FAMILY PROTEIN"/>
    <property type="match status" value="1"/>
</dbReference>
<comment type="similarity">
    <text evidence="2 5">Belongs to the RecX family.</text>
</comment>
<dbReference type="InterPro" id="IPR053925">
    <property type="entry name" value="RecX_HTH_3rd"/>
</dbReference>
<dbReference type="PANTHER" id="PTHR33602:SF1">
    <property type="entry name" value="REGULATORY PROTEIN RECX FAMILY PROTEIN"/>
    <property type="match status" value="1"/>
</dbReference>
<dbReference type="GO" id="GO:0006282">
    <property type="term" value="P:regulation of DNA repair"/>
    <property type="evidence" value="ECO:0007669"/>
    <property type="project" value="UniProtKB-UniRule"/>
</dbReference>
<dbReference type="Proteomes" id="UP000824101">
    <property type="component" value="Unassembled WGS sequence"/>
</dbReference>
<dbReference type="EMBL" id="DXBC01000040">
    <property type="protein sequence ID" value="HIZ78624.1"/>
    <property type="molecule type" value="Genomic_DNA"/>
</dbReference>
<dbReference type="InterPro" id="IPR036388">
    <property type="entry name" value="WH-like_DNA-bd_sf"/>
</dbReference>
<evidence type="ECO:0000256" key="5">
    <source>
        <dbReference type="HAMAP-Rule" id="MF_01114"/>
    </source>
</evidence>
<dbReference type="Pfam" id="PF21982">
    <property type="entry name" value="RecX_HTH1"/>
    <property type="match status" value="1"/>
</dbReference>
<dbReference type="GO" id="GO:0005737">
    <property type="term" value="C:cytoplasm"/>
    <property type="evidence" value="ECO:0007669"/>
    <property type="project" value="UniProtKB-SubCell"/>
</dbReference>
<sequence length="199" mass="23077">MRIVSVEPIDKKKSRVLTDGGPAFVLCNRELQTYGIETGAELSEEAYWELLQDVFFQRARERLIRLLEASDKTEAELRRKLSDGGCPPEAVEEAIAYGKRRRYIDDRRYAENYIQFHSGVKSRRQLAAELGAKGIDRELLAECLEEAELDEGAQIERLLKKRGYDRETADRKEQQRTMAFLSRRGFSYEAILDIMHKKD</sequence>
<evidence type="ECO:0000259" key="8">
    <source>
        <dbReference type="Pfam" id="PF21982"/>
    </source>
</evidence>
<name>A0A9D2K698_9FIRM</name>
<accession>A0A9D2K698</accession>
<proteinExistence type="inferred from homology"/>
<evidence type="ECO:0000256" key="2">
    <source>
        <dbReference type="ARBA" id="ARBA00009695"/>
    </source>
</evidence>
<feature type="domain" description="RecX third three-helical" evidence="7">
    <location>
        <begin position="155"/>
        <end position="194"/>
    </location>
</feature>
<evidence type="ECO:0000313" key="9">
    <source>
        <dbReference type="EMBL" id="HIZ78624.1"/>
    </source>
</evidence>
<dbReference type="InterPro" id="IPR003783">
    <property type="entry name" value="Regulatory_RecX"/>
</dbReference>
<keyword evidence="4 5" id="KW-0963">Cytoplasm</keyword>
<dbReference type="HAMAP" id="MF_01114">
    <property type="entry name" value="RecX"/>
    <property type="match status" value="1"/>
</dbReference>
<dbReference type="InterPro" id="IPR053924">
    <property type="entry name" value="RecX_HTH_2nd"/>
</dbReference>
<reference evidence="9" key="1">
    <citation type="journal article" date="2021" name="PeerJ">
        <title>Extensive microbial diversity within the chicken gut microbiome revealed by metagenomics and culture.</title>
        <authorList>
            <person name="Gilroy R."/>
            <person name="Ravi A."/>
            <person name="Getino M."/>
            <person name="Pursley I."/>
            <person name="Horton D.L."/>
            <person name="Alikhan N.F."/>
            <person name="Baker D."/>
            <person name="Gharbi K."/>
            <person name="Hall N."/>
            <person name="Watson M."/>
            <person name="Adriaenssens E.M."/>
            <person name="Foster-Nyarko E."/>
            <person name="Jarju S."/>
            <person name="Secka A."/>
            <person name="Antonio M."/>
            <person name="Oren A."/>
            <person name="Chaudhuri R.R."/>
            <person name="La Ragione R."/>
            <person name="Hildebrand F."/>
            <person name="Pallen M.J."/>
        </authorList>
    </citation>
    <scope>NUCLEOTIDE SEQUENCE</scope>
    <source>
        <strain evidence="9">ChiBcec1-1093</strain>
    </source>
</reference>
<evidence type="ECO:0000259" key="7">
    <source>
        <dbReference type="Pfam" id="PF21981"/>
    </source>
</evidence>
<comment type="subcellular location">
    <subcellularLocation>
        <location evidence="1 5">Cytoplasm</location>
    </subcellularLocation>
</comment>
<comment type="caution">
    <text evidence="9">The sequence shown here is derived from an EMBL/GenBank/DDBJ whole genome shotgun (WGS) entry which is preliminary data.</text>
</comment>
<gene>
    <name evidence="5" type="primary">recX</name>
    <name evidence="9" type="ORF">IAA17_02370</name>
</gene>
<evidence type="ECO:0000313" key="10">
    <source>
        <dbReference type="Proteomes" id="UP000824101"/>
    </source>
</evidence>
<protein>
    <recommendedName>
        <fullName evidence="3 5">Regulatory protein RecX</fullName>
    </recommendedName>
</protein>
<evidence type="ECO:0000256" key="4">
    <source>
        <dbReference type="ARBA" id="ARBA00022490"/>
    </source>
</evidence>
<dbReference type="Gene3D" id="1.10.10.10">
    <property type="entry name" value="Winged helix-like DNA-binding domain superfamily/Winged helix DNA-binding domain"/>
    <property type="match status" value="3"/>
</dbReference>
<dbReference type="InterPro" id="IPR053926">
    <property type="entry name" value="RecX_HTH_1st"/>
</dbReference>
<reference evidence="9" key="2">
    <citation type="submission" date="2021-04" db="EMBL/GenBank/DDBJ databases">
        <authorList>
            <person name="Gilroy R."/>
        </authorList>
    </citation>
    <scope>NUCLEOTIDE SEQUENCE</scope>
    <source>
        <strain evidence="9">ChiBcec1-1093</strain>
    </source>
</reference>
<evidence type="ECO:0000256" key="3">
    <source>
        <dbReference type="ARBA" id="ARBA00018111"/>
    </source>
</evidence>
<dbReference type="Pfam" id="PF21981">
    <property type="entry name" value="RecX_HTH3"/>
    <property type="match status" value="1"/>
</dbReference>
<feature type="domain" description="RecX second three-helical" evidence="6">
    <location>
        <begin position="105"/>
        <end position="144"/>
    </location>
</feature>
<organism evidence="9 10">
    <name type="scientific">Candidatus Lachnoclostridium stercorigallinarum</name>
    <dbReference type="NCBI Taxonomy" id="2838634"/>
    <lineage>
        <taxon>Bacteria</taxon>
        <taxon>Bacillati</taxon>
        <taxon>Bacillota</taxon>
        <taxon>Clostridia</taxon>
        <taxon>Lachnospirales</taxon>
        <taxon>Lachnospiraceae</taxon>
    </lineage>
</organism>
<dbReference type="Pfam" id="PF02631">
    <property type="entry name" value="RecX_HTH2"/>
    <property type="match status" value="1"/>
</dbReference>